<dbReference type="AlphaFoldDB" id="A0A8H2ZWM9"/>
<accession>A0A8H2ZWM9</accession>
<dbReference type="SUPFAM" id="SSF51322">
    <property type="entry name" value="Cyanovirin-N"/>
    <property type="match status" value="1"/>
</dbReference>
<evidence type="ECO:0000313" key="3">
    <source>
        <dbReference type="Proteomes" id="UP000663846"/>
    </source>
</evidence>
<dbReference type="SMART" id="SM01111">
    <property type="entry name" value="CVNH"/>
    <property type="match status" value="1"/>
</dbReference>
<dbReference type="Proteomes" id="UP000663846">
    <property type="component" value="Unassembled WGS sequence"/>
</dbReference>
<sequence length="137" mass="14141">MLAPFSIDPTSQPIHTMHFTTTLLASIGTAIFSVSGVQAAGNFAASCSNYYVQNNNFLWATCGDGRGGRTTSSLNLNACIGNDGRNLVCRANGNYATGCSACLIHTGTYMRCQCGSGSGIADLNECVANRGGLLACA</sequence>
<proteinExistence type="predicted"/>
<gene>
    <name evidence="2" type="ORF">RDB_LOCUS21437</name>
</gene>
<dbReference type="InterPro" id="IPR036673">
    <property type="entry name" value="Cyanovirin-N_sf"/>
</dbReference>
<organism evidence="2 3">
    <name type="scientific">Rhizoctonia solani</name>
    <dbReference type="NCBI Taxonomy" id="456999"/>
    <lineage>
        <taxon>Eukaryota</taxon>
        <taxon>Fungi</taxon>
        <taxon>Dikarya</taxon>
        <taxon>Basidiomycota</taxon>
        <taxon>Agaricomycotina</taxon>
        <taxon>Agaricomycetes</taxon>
        <taxon>Cantharellales</taxon>
        <taxon>Ceratobasidiaceae</taxon>
        <taxon>Rhizoctonia</taxon>
    </lineage>
</organism>
<evidence type="ECO:0000313" key="2">
    <source>
        <dbReference type="EMBL" id="CAE6364118.1"/>
    </source>
</evidence>
<name>A0A8H2ZWM9_9AGAM</name>
<protein>
    <recommendedName>
        <fullName evidence="1">Cyanovirin-N domain-containing protein</fullName>
    </recommendedName>
</protein>
<dbReference type="InterPro" id="IPR011058">
    <property type="entry name" value="Cyanovirin-N"/>
</dbReference>
<dbReference type="EMBL" id="CAJMWS010000103">
    <property type="protein sequence ID" value="CAE6364118.1"/>
    <property type="molecule type" value="Genomic_DNA"/>
</dbReference>
<reference evidence="2" key="1">
    <citation type="submission" date="2021-01" db="EMBL/GenBank/DDBJ databases">
        <authorList>
            <person name="Kaushik A."/>
        </authorList>
    </citation>
    <scope>NUCLEOTIDE SEQUENCE</scope>
    <source>
        <strain evidence="2">AG1-1C</strain>
    </source>
</reference>
<evidence type="ECO:0000259" key="1">
    <source>
        <dbReference type="SMART" id="SM01111"/>
    </source>
</evidence>
<comment type="caution">
    <text evidence="2">The sequence shown here is derived from an EMBL/GenBank/DDBJ whole genome shotgun (WGS) entry which is preliminary data.</text>
</comment>
<dbReference type="Gene3D" id="2.30.60.10">
    <property type="entry name" value="Cyanovirin-N"/>
    <property type="match status" value="1"/>
</dbReference>
<dbReference type="Pfam" id="PF08881">
    <property type="entry name" value="CVNH"/>
    <property type="match status" value="1"/>
</dbReference>
<feature type="domain" description="Cyanovirin-N" evidence="1">
    <location>
        <begin position="42"/>
        <end position="136"/>
    </location>
</feature>